<evidence type="ECO:0000313" key="4">
    <source>
        <dbReference type="Proteomes" id="UP000191144"/>
    </source>
</evidence>
<dbReference type="GO" id="GO:0006886">
    <property type="term" value="P:intracellular protein transport"/>
    <property type="evidence" value="ECO:0007669"/>
    <property type="project" value="TreeGrafter"/>
</dbReference>
<feature type="region of interest" description="Disordered" evidence="1">
    <location>
        <begin position="175"/>
        <end position="203"/>
    </location>
</feature>
<evidence type="ECO:0000256" key="1">
    <source>
        <dbReference type="SAM" id="MobiDB-lite"/>
    </source>
</evidence>
<dbReference type="AlphaFoldDB" id="A0A1G4JET1"/>
<name>A0A1G4JET1_9SACH</name>
<dbReference type="GO" id="GO:0005634">
    <property type="term" value="C:nucleus"/>
    <property type="evidence" value="ECO:0007669"/>
    <property type="project" value="TreeGrafter"/>
</dbReference>
<protein>
    <submittedName>
        <fullName evidence="3">LAME_0E01068g1_1</fullName>
    </submittedName>
</protein>
<dbReference type="PROSITE" id="PS50033">
    <property type="entry name" value="UBX"/>
    <property type="match status" value="1"/>
</dbReference>
<sequence length="408" mass="45849">MSVIQISYKFASYREKVEPGINLNDILPRSLKHFKLSGENKDWALHHGGTQLPLSVPLRLLNLASGATLELKDNQQSETGNKILKIKFSVLKRGTDIWIGSPSTKVLEAVQNVFDRNSWPLTAEKLKLQCFAKIFEYEQLRNSTFAQLGIVDNVSVRISFIPSGEQAIEQHKAAKTHISPVAEEQVSQKTSIKDEEDQSSKPKDHCQEIAAYIPDPEAPLISHSDQEEDFELTVNHLKKYQNMLSKNAGGNHPLLTKRLQEKESPPKTIENCNVRIRFPDRTCIDINFRPDDTVHLVYEAVARCLNDKTAPFALFHSHPHKQVPDNDSKLVADAKFGSKTLLILQTTQSDVKLRSDLLKKAKTFSDLRETGDSKAQTVPSPVPNSPEKKPSKGLRVGQTPKWLKLGKK</sequence>
<feature type="region of interest" description="Disordered" evidence="1">
    <location>
        <begin position="367"/>
        <end position="408"/>
    </location>
</feature>
<dbReference type="Pfam" id="PF11470">
    <property type="entry name" value="TUG-UBL1"/>
    <property type="match status" value="1"/>
</dbReference>
<dbReference type="PANTHER" id="PTHR46467:SF1">
    <property type="entry name" value="TETHER CONTAINING UBX DOMAIN FOR GLUT4"/>
    <property type="match status" value="1"/>
</dbReference>
<dbReference type="Proteomes" id="UP000191144">
    <property type="component" value="Chromosome E"/>
</dbReference>
<dbReference type="GO" id="GO:0012506">
    <property type="term" value="C:vesicle membrane"/>
    <property type="evidence" value="ECO:0007669"/>
    <property type="project" value="TreeGrafter"/>
</dbReference>
<dbReference type="PANTHER" id="PTHR46467">
    <property type="entry name" value="TETHER CONTAINING UBX DOMAIN FOR GLUT4"/>
    <property type="match status" value="1"/>
</dbReference>
<dbReference type="InterPro" id="IPR021569">
    <property type="entry name" value="TUG-UBL1"/>
</dbReference>
<dbReference type="Gene3D" id="3.10.20.90">
    <property type="entry name" value="Phosphatidylinositol 3-kinase Catalytic Subunit, Chain A, domain 1"/>
    <property type="match status" value="2"/>
</dbReference>
<dbReference type="GO" id="GO:0005737">
    <property type="term" value="C:cytoplasm"/>
    <property type="evidence" value="ECO:0007669"/>
    <property type="project" value="TreeGrafter"/>
</dbReference>
<dbReference type="SMART" id="SM00166">
    <property type="entry name" value="UBX"/>
    <property type="match status" value="1"/>
</dbReference>
<feature type="domain" description="UBX" evidence="2">
    <location>
        <begin position="267"/>
        <end position="344"/>
    </location>
</feature>
<accession>A0A1G4JET1</accession>
<proteinExistence type="predicted"/>
<dbReference type="Pfam" id="PF00789">
    <property type="entry name" value="UBX"/>
    <property type="match status" value="1"/>
</dbReference>
<organism evidence="3 4">
    <name type="scientific">Lachancea meyersii CBS 8951</name>
    <dbReference type="NCBI Taxonomy" id="1266667"/>
    <lineage>
        <taxon>Eukaryota</taxon>
        <taxon>Fungi</taxon>
        <taxon>Dikarya</taxon>
        <taxon>Ascomycota</taxon>
        <taxon>Saccharomycotina</taxon>
        <taxon>Saccharomycetes</taxon>
        <taxon>Saccharomycetales</taxon>
        <taxon>Saccharomycetaceae</taxon>
        <taxon>Lachancea</taxon>
    </lineage>
</organism>
<dbReference type="InterPro" id="IPR001012">
    <property type="entry name" value="UBX_dom"/>
</dbReference>
<evidence type="ECO:0000313" key="3">
    <source>
        <dbReference type="EMBL" id="SCU88762.1"/>
    </source>
</evidence>
<dbReference type="SUPFAM" id="SSF54236">
    <property type="entry name" value="Ubiquitin-like"/>
    <property type="match status" value="2"/>
</dbReference>
<gene>
    <name evidence="3" type="ORF">LAME_0E01068G</name>
</gene>
<keyword evidence="4" id="KW-1185">Reference proteome</keyword>
<dbReference type="OrthoDB" id="440781at2759"/>
<evidence type="ECO:0000259" key="2">
    <source>
        <dbReference type="PROSITE" id="PS50033"/>
    </source>
</evidence>
<reference evidence="4" key="1">
    <citation type="submission" date="2016-03" db="EMBL/GenBank/DDBJ databases">
        <authorList>
            <person name="Devillers Hugo."/>
        </authorList>
    </citation>
    <scope>NUCLEOTIDE SEQUENCE [LARGE SCALE GENOMIC DNA]</scope>
</reference>
<dbReference type="EMBL" id="LT598481">
    <property type="protein sequence ID" value="SCU88762.1"/>
    <property type="molecule type" value="Genomic_DNA"/>
</dbReference>
<dbReference type="InterPro" id="IPR029071">
    <property type="entry name" value="Ubiquitin-like_domsf"/>
</dbReference>